<evidence type="ECO:0000313" key="5">
    <source>
        <dbReference type="Proteomes" id="UP000321927"/>
    </source>
</evidence>
<dbReference type="Proteomes" id="UP000249115">
    <property type="component" value="Unassembled WGS sequence"/>
</dbReference>
<feature type="domain" description="Lipid/polyisoprenoid-binding YceI-like" evidence="1">
    <location>
        <begin position="49"/>
        <end position="194"/>
    </location>
</feature>
<dbReference type="EMBL" id="VORV01000003">
    <property type="protein sequence ID" value="TXD78805.1"/>
    <property type="molecule type" value="Genomic_DNA"/>
</dbReference>
<evidence type="ECO:0000313" key="3">
    <source>
        <dbReference type="EMBL" id="TXD78805.1"/>
    </source>
</evidence>
<reference evidence="2 4" key="1">
    <citation type="submission" date="2018-06" db="EMBL/GenBank/DDBJ databases">
        <title>Genomic Encyclopedia of Archaeal and Bacterial Type Strains, Phase II (KMG-II): from individual species to whole genera.</title>
        <authorList>
            <person name="Goeker M."/>
        </authorList>
    </citation>
    <scope>NUCLEOTIDE SEQUENCE [LARGE SCALE GENOMIC DNA]</scope>
    <source>
        <strain evidence="2 4">DSM 22686</strain>
    </source>
</reference>
<dbReference type="PANTHER" id="PTHR34406:SF1">
    <property type="entry name" value="PROTEIN YCEI"/>
    <property type="match status" value="1"/>
</dbReference>
<evidence type="ECO:0000259" key="1">
    <source>
        <dbReference type="Pfam" id="PF04264"/>
    </source>
</evidence>
<dbReference type="PANTHER" id="PTHR34406">
    <property type="entry name" value="PROTEIN YCEI"/>
    <property type="match status" value="1"/>
</dbReference>
<dbReference type="Proteomes" id="UP000321927">
    <property type="component" value="Unassembled WGS sequence"/>
</dbReference>
<dbReference type="RefSeq" id="WP_086498873.1">
    <property type="nucleotide sequence ID" value="NZ_MSSV01000002.1"/>
</dbReference>
<proteinExistence type="predicted"/>
<sequence length="200" mass="22130">MKNNYKHGITLIVYCLFSFGQVVVAQSTYLIDDSKSNDMKLSGTSSLHDWEMNAQAFSGKAQFDLKKDDNQTLVGLSSLTFSLPVTNLKSDKKGLDKNAYQALKTDKHKSIIYTLSSAKVSAEKDHKFLIKTTGNLTISGVTKEVVMNVYCSLNKDSTITCIGTESLKMSDYEVEPPSFLFGAMKTGDAVTLDFIMVYKN</sequence>
<evidence type="ECO:0000313" key="2">
    <source>
        <dbReference type="EMBL" id="PZX51522.1"/>
    </source>
</evidence>
<dbReference type="EMBL" id="QKZU01000018">
    <property type="protein sequence ID" value="PZX51522.1"/>
    <property type="molecule type" value="Genomic_DNA"/>
</dbReference>
<dbReference type="InterPro" id="IPR036761">
    <property type="entry name" value="TTHA0802/YceI-like_sf"/>
</dbReference>
<dbReference type="AlphaFoldDB" id="A0A2W7SLF7"/>
<keyword evidence="5" id="KW-1185">Reference proteome</keyword>
<comment type="caution">
    <text evidence="2">The sequence shown here is derived from an EMBL/GenBank/DDBJ whole genome shotgun (WGS) entry which is preliminary data.</text>
</comment>
<gene>
    <name evidence="3" type="ORF">ESW18_04590</name>
    <name evidence="2" type="ORF">LV84_03679</name>
</gene>
<dbReference type="SUPFAM" id="SSF101874">
    <property type="entry name" value="YceI-like"/>
    <property type="match status" value="1"/>
</dbReference>
<reference evidence="3 5" key="2">
    <citation type="submission" date="2019-08" db="EMBL/GenBank/DDBJ databases">
        <title>Genome of Algoriphagus ratkowskyi IC026.</title>
        <authorList>
            <person name="Bowman J.P."/>
        </authorList>
    </citation>
    <scope>NUCLEOTIDE SEQUENCE [LARGE SCALE GENOMIC DNA]</scope>
    <source>
        <strain evidence="3 5">IC026</strain>
    </source>
</reference>
<accession>A0A2W7SLF7</accession>
<name>A0A2W7SLF7_9BACT</name>
<dbReference type="OrthoDB" id="9794147at2"/>
<dbReference type="Pfam" id="PF04264">
    <property type="entry name" value="YceI"/>
    <property type="match status" value="1"/>
</dbReference>
<dbReference type="Gene3D" id="2.40.128.110">
    <property type="entry name" value="Lipid/polyisoprenoid-binding, YceI-like"/>
    <property type="match status" value="1"/>
</dbReference>
<protein>
    <submittedName>
        <fullName evidence="3">YceI family protein</fullName>
    </submittedName>
    <submittedName>
        <fullName evidence="2">YceI-like domain-containing protein</fullName>
    </submittedName>
</protein>
<organism evidence="2 4">
    <name type="scientific">Algoriphagus ratkowskyi</name>
    <dbReference type="NCBI Taxonomy" id="57028"/>
    <lineage>
        <taxon>Bacteria</taxon>
        <taxon>Pseudomonadati</taxon>
        <taxon>Bacteroidota</taxon>
        <taxon>Cytophagia</taxon>
        <taxon>Cytophagales</taxon>
        <taxon>Cyclobacteriaceae</taxon>
        <taxon>Algoriphagus</taxon>
    </lineage>
</organism>
<dbReference type="InterPro" id="IPR007372">
    <property type="entry name" value="Lipid/polyisoprenoid-bd_YceI"/>
</dbReference>
<evidence type="ECO:0000313" key="4">
    <source>
        <dbReference type="Proteomes" id="UP000249115"/>
    </source>
</evidence>